<dbReference type="Proteomes" id="UP000019801">
    <property type="component" value="Chromosome I"/>
</dbReference>
<organism evidence="2 3">
    <name type="scientific">Bartonella henselae</name>
    <name type="common">Rochalimaea henselae</name>
    <dbReference type="NCBI Taxonomy" id="38323"/>
    <lineage>
        <taxon>Bacteria</taxon>
        <taxon>Pseudomonadati</taxon>
        <taxon>Pseudomonadota</taxon>
        <taxon>Alphaproteobacteria</taxon>
        <taxon>Hyphomicrobiales</taxon>
        <taxon>Bartonellaceae</taxon>
        <taxon>Bartonella</taxon>
    </lineage>
</organism>
<keyword evidence="1" id="KW-1133">Transmembrane helix</keyword>
<accession>X5M5H3</accession>
<sequence>MRKCAISIIKKDIALNAFQKCKIEPKEYGKVGSWFPYLKLRILPKLGCIFFSEITQTDISNIFALIWYAKANTACKALICLNLNLKHAVTLSLDFTLQAIEKAKALLLKQHHKFKNIPTMDWRDIPAFYKTLCKTTSITQLALRLLILTGICTYHTLYLLRLD</sequence>
<dbReference type="AlphaFoldDB" id="X5M5H3"/>
<gene>
    <name evidence="2" type="ORF">BM1374165_00069</name>
</gene>
<proteinExistence type="predicted"/>
<evidence type="ECO:0000313" key="2">
    <source>
        <dbReference type="EMBL" id="CDO46098.1"/>
    </source>
</evidence>
<feature type="transmembrane region" description="Helical" evidence="1">
    <location>
        <begin position="141"/>
        <end position="160"/>
    </location>
</feature>
<dbReference type="SUPFAM" id="SSF56349">
    <property type="entry name" value="DNA breaking-rejoining enzymes"/>
    <property type="match status" value="1"/>
</dbReference>
<dbReference type="InterPro" id="IPR011010">
    <property type="entry name" value="DNA_brk_join_enz"/>
</dbReference>
<dbReference type="RefSeq" id="WP_180372166.1">
    <property type="nucleotide sequence ID" value="NZ_CACVBK010000001.1"/>
</dbReference>
<dbReference type="GO" id="GO:0003677">
    <property type="term" value="F:DNA binding"/>
    <property type="evidence" value="ECO:0007669"/>
    <property type="project" value="InterPro"/>
</dbReference>
<dbReference type="STRING" id="38323.BM1374165_00069"/>
<protein>
    <submittedName>
        <fullName evidence="2">Phage integrase</fullName>
    </submittedName>
</protein>
<dbReference type="EMBL" id="HG969191">
    <property type="protein sequence ID" value="CDO46098.1"/>
    <property type="molecule type" value="Genomic_DNA"/>
</dbReference>
<dbReference type="PATRIC" id="fig|38323.4.peg.78"/>
<keyword evidence="1" id="KW-0472">Membrane</keyword>
<evidence type="ECO:0000313" key="3">
    <source>
        <dbReference type="Proteomes" id="UP000019801"/>
    </source>
</evidence>
<name>X5M5H3_BARHN</name>
<keyword evidence="1" id="KW-0812">Transmembrane</keyword>
<reference evidence="3" key="1">
    <citation type="submission" date="2013-11" db="EMBL/GenBank/DDBJ databases">
        <title>Genome sequencing of Bartonella spp. isolated from human blood.</title>
        <authorList>
            <person name="Raoult D."/>
        </authorList>
    </citation>
    <scope>NUCLEOTIDE SEQUENCE</scope>
    <source>
        <strain evidence="3">BM1374165</strain>
    </source>
</reference>
<dbReference type="KEGG" id="bhs:BM1374165_00069"/>
<evidence type="ECO:0000256" key="1">
    <source>
        <dbReference type="SAM" id="Phobius"/>
    </source>
</evidence>